<dbReference type="EMBL" id="AAFI02000005">
    <property type="protein sequence ID" value="EAL72880.1"/>
    <property type="molecule type" value="Genomic_DNA"/>
</dbReference>
<keyword evidence="1" id="KW-0677">Repeat</keyword>
<dbReference type="PhylomeDB" id="Q55C02"/>
<dbReference type="GeneID" id="8617653"/>
<dbReference type="InParanoid" id="Q55C02"/>
<dbReference type="PANTHER" id="PTHR32134:SF187">
    <property type="entry name" value="FNIP REPEAT-CONTAINING PROTEIN"/>
    <property type="match status" value="1"/>
</dbReference>
<accession>Q55C02</accession>
<comment type="caution">
    <text evidence="2">The sequence shown here is derived from an EMBL/GenBank/DDBJ whole genome shotgun (WGS) entry which is preliminary data.</text>
</comment>
<organism evidence="2 3">
    <name type="scientific">Dictyostelium discoideum</name>
    <name type="common">Social amoeba</name>
    <dbReference type="NCBI Taxonomy" id="44689"/>
    <lineage>
        <taxon>Eukaryota</taxon>
        <taxon>Amoebozoa</taxon>
        <taxon>Evosea</taxon>
        <taxon>Eumycetozoa</taxon>
        <taxon>Dictyostelia</taxon>
        <taxon>Dictyosteliales</taxon>
        <taxon>Dictyosteliaceae</taxon>
        <taxon>Dictyostelium</taxon>
    </lineage>
</organism>
<dbReference type="SMR" id="Q55C02"/>
<gene>
    <name evidence="2" type="ORF">DDB_G0271060</name>
</gene>
<protein>
    <recommendedName>
        <fullName evidence="4">FNIP repeat-containing protein</fullName>
    </recommendedName>
</protein>
<evidence type="ECO:0000313" key="3">
    <source>
        <dbReference type="Proteomes" id="UP000002195"/>
    </source>
</evidence>
<dbReference type="PANTHER" id="PTHR32134">
    <property type="entry name" value="FNIP REPEAT-CONTAINING PROTEIN"/>
    <property type="match status" value="1"/>
</dbReference>
<evidence type="ECO:0000313" key="2">
    <source>
        <dbReference type="EMBL" id="EAL72880.1"/>
    </source>
</evidence>
<evidence type="ECO:0008006" key="4">
    <source>
        <dbReference type="Google" id="ProtNLM"/>
    </source>
</evidence>
<dbReference type="RefSeq" id="XP_646679.1">
    <property type="nucleotide sequence ID" value="XM_641587.1"/>
</dbReference>
<dbReference type="AlphaFoldDB" id="Q55C02"/>
<dbReference type="KEGG" id="ddi:DDB_G0271060"/>
<dbReference type="PaxDb" id="44689-DDB0216758"/>
<dbReference type="dictyBase" id="DDB_G0271060"/>
<sequence>MEINLLNWLLLKGKEDWILEYVKSLSDNNLHITLKSLYFHCISEIDLISFDKKYRNLLLKDIEPIYLKYNKNSQEFIYGCENCLIKNKIKEINQIKENQNLFIKPLITCLEIIKNNKRLLIKKENINLIFNQQSGELFLNQIWRSDSIKNEIINYLSIFKYHRFKMTFTSIKQIQKYKFKDYLDHVELSLSNSSSNIDGESINDYLEFQLPNSIRKLQINCNYIDNNNILQTNDYIEYIRPSSIPPSVTYLDFSSSSIGSCTNYHDNQIILNNKQTLPTTTTHLNYDTNFINQRNFFQESITILKLGNTQFTYSNEKIKIGVLPSQLIELDLGGYYNEIEENVLPPTLKSLTLCQSYNKTIKLGCLPSSLEYLSFHGDSNAIIKDHSDTKKGWWSFWSYFSNQLKESPHPQPVLIVGSLPISLKTLKLSSHQSFLDILISEVVSISHKSLTKLSIIQESKMFDYKTKKELSDSDAILKFNNWKHLNFKLPPSVKIIKLNTNRYFQFLENDSLPFTHFKTNSTWAIKTLPNTLKSISLKSQFDPFTNKNRITNYPDSLETLVIGSIADIPSIDSIPSSLIRLDLLYDSSFIPNFNHNLLKCSKLVTLKILSLPSTFTKELNIDLEFPNLEILFVGSSNPKIIISQPLKSLKLKKIIIKNNNYNFIDNNLQFYSLFKVYNSDIKKNFYKLILNFFIFKICCFCCYC</sequence>
<keyword evidence="3" id="KW-1185">Reference proteome</keyword>
<dbReference type="InterPro" id="IPR051251">
    <property type="entry name" value="STK_FNIP-Repeat"/>
</dbReference>
<evidence type="ECO:0000256" key="1">
    <source>
        <dbReference type="ARBA" id="ARBA00022737"/>
    </source>
</evidence>
<dbReference type="Proteomes" id="UP000002195">
    <property type="component" value="Unassembled WGS sequence"/>
</dbReference>
<dbReference type="HOGENOM" id="CLU_020556_0_0_1"/>
<reference evidence="2 3" key="1">
    <citation type="journal article" date="2005" name="Nature">
        <title>The genome of the social amoeba Dictyostelium discoideum.</title>
        <authorList>
            <consortium name="The Dictyostelium discoideum Sequencing Consortium"/>
            <person name="Eichinger L."/>
            <person name="Pachebat J.A."/>
            <person name="Glockner G."/>
            <person name="Rajandream M.A."/>
            <person name="Sucgang R."/>
            <person name="Berriman M."/>
            <person name="Song J."/>
            <person name="Olsen R."/>
            <person name="Szafranski K."/>
            <person name="Xu Q."/>
            <person name="Tunggal B."/>
            <person name="Kummerfeld S."/>
            <person name="Madera M."/>
            <person name="Konfortov B.A."/>
            <person name="Rivero F."/>
            <person name="Bankier A.T."/>
            <person name="Lehmann R."/>
            <person name="Hamlin N."/>
            <person name="Davies R."/>
            <person name="Gaudet P."/>
            <person name="Fey P."/>
            <person name="Pilcher K."/>
            <person name="Chen G."/>
            <person name="Saunders D."/>
            <person name="Sodergren E."/>
            <person name="Davis P."/>
            <person name="Kerhornou A."/>
            <person name="Nie X."/>
            <person name="Hall N."/>
            <person name="Anjard C."/>
            <person name="Hemphill L."/>
            <person name="Bason N."/>
            <person name="Farbrother P."/>
            <person name="Desany B."/>
            <person name="Just E."/>
            <person name="Morio T."/>
            <person name="Rost R."/>
            <person name="Churcher C."/>
            <person name="Cooper J."/>
            <person name="Haydock S."/>
            <person name="van Driessche N."/>
            <person name="Cronin A."/>
            <person name="Goodhead I."/>
            <person name="Muzny D."/>
            <person name="Mourier T."/>
            <person name="Pain A."/>
            <person name="Lu M."/>
            <person name="Harper D."/>
            <person name="Lindsay R."/>
            <person name="Hauser H."/>
            <person name="James K."/>
            <person name="Quiles M."/>
            <person name="Madan Babu M."/>
            <person name="Saito T."/>
            <person name="Buchrieser C."/>
            <person name="Wardroper A."/>
            <person name="Felder M."/>
            <person name="Thangavelu M."/>
            <person name="Johnson D."/>
            <person name="Knights A."/>
            <person name="Loulseged H."/>
            <person name="Mungall K."/>
            <person name="Oliver K."/>
            <person name="Price C."/>
            <person name="Quail M.A."/>
            <person name="Urushihara H."/>
            <person name="Hernandez J."/>
            <person name="Rabbinowitsch E."/>
            <person name="Steffen D."/>
            <person name="Sanders M."/>
            <person name="Ma J."/>
            <person name="Kohara Y."/>
            <person name="Sharp S."/>
            <person name="Simmonds M."/>
            <person name="Spiegler S."/>
            <person name="Tivey A."/>
            <person name="Sugano S."/>
            <person name="White B."/>
            <person name="Walker D."/>
            <person name="Woodward J."/>
            <person name="Winckler T."/>
            <person name="Tanaka Y."/>
            <person name="Shaulsky G."/>
            <person name="Schleicher M."/>
            <person name="Weinstock G."/>
            <person name="Rosenthal A."/>
            <person name="Cox E.C."/>
            <person name="Chisholm R.L."/>
            <person name="Gibbs R."/>
            <person name="Loomis W.F."/>
            <person name="Platzer M."/>
            <person name="Kay R.R."/>
            <person name="Williams J."/>
            <person name="Dear P.H."/>
            <person name="Noegel A.A."/>
            <person name="Barrell B."/>
            <person name="Kuspa A."/>
        </authorList>
    </citation>
    <scope>NUCLEOTIDE SEQUENCE [LARGE SCALE GENOMIC DNA]</scope>
    <source>
        <strain evidence="2 3">AX4</strain>
    </source>
</reference>
<dbReference type="InterPro" id="IPR008615">
    <property type="entry name" value="FNIP"/>
</dbReference>
<dbReference type="Pfam" id="PF05725">
    <property type="entry name" value="FNIP"/>
    <property type="match status" value="1"/>
</dbReference>
<proteinExistence type="predicted"/>
<dbReference type="FunCoup" id="Q55C02">
    <property type="interactions" value="6"/>
</dbReference>
<dbReference type="VEuPathDB" id="AmoebaDB:DDB_G0271060"/>
<name>Q55C02_DICDI</name>